<dbReference type="EMBL" id="JAMYJR010000001">
    <property type="protein sequence ID" value="MCO8269342.1"/>
    <property type="molecule type" value="Genomic_DNA"/>
</dbReference>
<dbReference type="RefSeq" id="WP_253235477.1">
    <property type="nucleotide sequence ID" value="NZ_JAMYJR010000001.1"/>
</dbReference>
<evidence type="ECO:0000256" key="6">
    <source>
        <dbReference type="ARBA" id="ARBA00023136"/>
    </source>
</evidence>
<evidence type="ECO:0000256" key="4">
    <source>
        <dbReference type="ARBA" id="ARBA00022692"/>
    </source>
</evidence>
<sequence length="395" mass="41620">MTNSDTEGPNSSIGPTGGSRTHGDHPVGGPVGGSRARGDHPVGGPVGGSRARGDHAGGGPFGGPRTLGDHSAGRPVAVPRASGEHSVGGPPARGATQNSTRLRGTGGRGGRSSAGVRRGRPGLASVAAAGNYTSLVVASVIVLVPLVVVLFAAFKTHAEYSTSGPLTPPRDWLNFDNFATAWSKGHMLRGFWNTTVILVISLTGTVFVGTLAAYAISRFSFTLKRVVLGLFLVAALVPGVTTQVATYQIVKSMGLVNTPWAAIVLFLGTDIVSIYIFIQFMQSIPRSLDEAAVIDGANRFTVYRKIVLPLMRPAIATVVIIKGIAIYNEFYIPFLYMRSPELNVISTALFRFKGPYGAQWETIAACTMIVILPTVVIFLLLQRFIYNGVTAGATK</sequence>
<keyword evidence="2 7" id="KW-0813">Transport</keyword>
<feature type="domain" description="ABC transmembrane type-1" evidence="9">
    <location>
        <begin position="191"/>
        <end position="381"/>
    </location>
</feature>
<keyword evidence="4 7" id="KW-0812">Transmembrane</keyword>
<feature type="transmembrane region" description="Helical" evidence="7">
    <location>
        <begin position="191"/>
        <end position="214"/>
    </location>
</feature>
<feature type="compositionally biased region" description="Polar residues" evidence="8">
    <location>
        <begin position="1"/>
        <end position="14"/>
    </location>
</feature>
<organism evidence="10 11">
    <name type="scientific">Paractinoplanes aksuensis</name>
    <dbReference type="NCBI Taxonomy" id="2939490"/>
    <lineage>
        <taxon>Bacteria</taxon>
        <taxon>Bacillati</taxon>
        <taxon>Actinomycetota</taxon>
        <taxon>Actinomycetes</taxon>
        <taxon>Micromonosporales</taxon>
        <taxon>Micromonosporaceae</taxon>
        <taxon>Paractinoplanes</taxon>
    </lineage>
</organism>
<dbReference type="Pfam" id="PF00528">
    <property type="entry name" value="BPD_transp_1"/>
    <property type="match status" value="1"/>
</dbReference>
<feature type="transmembrane region" description="Helical" evidence="7">
    <location>
        <begin position="314"/>
        <end position="337"/>
    </location>
</feature>
<dbReference type="PROSITE" id="PS50928">
    <property type="entry name" value="ABC_TM1"/>
    <property type="match status" value="1"/>
</dbReference>
<feature type="region of interest" description="Disordered" evidence="8">
    <location>
        <begin position="1"/>
        <end position="119"/>
    </location>
</feature>
<dbReference type="CDD" id="cd06261">
    <property type="entry name" value="TM_PBP2"/>
    <property type="match status" value="1"/>
</dbReference>
<dbReference type="Gene3D" id="1.10.3720.10">
    <property type="entry name" value="MetI-like"/>
    <property type="match status" value="1"/>
</dbReference>
<gene>
    <name evidence="10" type="ORF">M1L60_01915</name>
</gene>
<dbReference type="SUPFAM" id="SSF161098">
    <property type="entry name" value="MetI-like"/>
    <property type="match status" value="1"/>
</dbReference>
<evidence type="ECO:0000256" key="5">
    <source>
        <dbReference type="ARBA" id="ARBA00022989"/>
    </source>
</evidence>
<keyword evidence="3" id="KW-1003">Cell membrane</keyword>
<evidence type="ECO:0000256" key="2">
    <source>
        <dbReference type="ARBA" id="ARBA00022448"/>
    </source>
</evidence>
<feature type="transmembrane region" description="Helical" evidence="7">
    <location>
        <begin position="357"/>
        <end position="381"/>
    </location>
</feature>
<dbReference type="PANTHER" id="PTHR43744">
    <property type="entry name" value="ABC TRANSPORTER PERMEASE PROTEIN MG189-RELATED-RELATED"/>
    <property type="match status" value="1"/>
</dbReference>
<dbReference type="InterPro" id="IPR000515">
    <property type="entry name" value="MetI-like"/>
</dbReference>
<dbReference type="PANTHER" id="PTHR43744:SF3">
    <property type="entry name" value="LACTOSE TRANSPORT SYSTEM PERMEASE PROTEIN LACG"/>
    <property type="match status" value="1"/>
</dbReference>
<protein>
    <submittedName>
        <fullName evidence="10">Carbohydrate ABC transporter permease</fullName>
    </submittedName>
</protein>
<feature type="transmembrane region" description="Helical" evidence="7">
    <location>
        <begin position="135"/>
        <end position="154"/>
    </location>
</feature>
<keyword evidence="6 7" id="KW-0472">Membrane</keyword>
<dbReference type="InterPro" id="IPR035906">
    <property type="entry name" value="MetI-like_sf"/>
</dbReference>
<evidence type="ECO:0000256" key="8">
    <source>
        <dbReference type="SAM" id="MobiDB-lite"/>
    </source>
</evidence>
<evidence type="ECO:0000313" key="10">
    <source>
        <dbReference type="EMBL" id="MCO8269342.1"/>
    </source>
</evidence>
<comment type="similarity">
    <text evidence="7">Belongs to the binding-protein-dependent transport system permease family.</text>
</comment>
<reference evidence="10 11" key="1">
    <citation type="submission" date="2022-06" db="EMBL/GenBank/DDBJ databases">
        <title>New Species of the Genus Actinoplanes, ActinopZanes ferrugineus.</title>
        <authorList>
            <person name="Ding P."/>
        </authorList>
    </citation>
    <scope>NUCLEOTIDE SEQUENCE [LARGE SCALE GENOMIC DNA]</scope>
    <source>
        <strain evidence="10 11">TRM88003</strain>
    </source>
</reference>
<dbReference type="Proteomes" id="UP001523369">
    <property type="component" value="Unassembled WGS sequence"/>
</dbReference>
<evidence type="ECO:0000256" key="1">
    <source>
        <dbReference type="ARBA" id="ARBA00004651"/>
    </source>
</evidence>
<comment type="caution">
    <text evidence="10">The sequence shown here is derived from an EMBL/GenBank/DDBJ whole genome shotgun (WGS) entry which is preliminary data.</text>
</comment>
<feature type="transmembrane region" description="Helical" evidence="7">
    <location>
        <begin position="259"/>
        <end position="278"/>
    </location>
</feature>
<evidence type="ECO:0000259" key="9">
    <source>
        <dbReference type="PROSITE" id="PS50928"/>
    </source>
</evidence>
<evidence type="ECO:0000313" key="11">
    <source>
        <dbReference type="Proteomes" id="UP001523369"/>
    </source>
</evidence>
<name>A0ABT1DEV6_9ACTN</name>
<comment type="subcellular location">
    <subcellularLocation>
        <location evidence="1 7">Cell membrane</location>
        <topology evidence="1 7">Multi-pass membrane protein</topology>
    </subcellularLocation>
</comment>
<accession>A0ABT1DEV6</accession>
<evidence type="ECO:0000256" key="7">
    <source>
        <dbReference type="RuleBase" id="RU363032"/>
    </source>
</evidence>
<evidence type="ECO:0000256" key="3">
    <source>
        <dbReference type="ARBA" id="ARBA00022475"/>
    </source>
</evidence>
<keyword evidence="11" id="KW-1185">Reference proteome</keyword>
<proteinExistence type="inferred from homology"/>
<keyword evidence="5 7" id="KW-1133">Transmembrane helix</keyword>
<feature type="transmembrane region" description="Helical" evidence="7">
    <location>
        <begin position="226"/>
        <end position="247"/>
    </location>
</feature>